<feature type="compositionally biased region" description="Basic and acidic residues" evidence="14">
    <location>
        <begin position="69"/>
        <end position="103"/>
    </location>
</feature>
<feature type="transmembrane region" description="Helical" evidence="15">
    <location>
        <begin position="239"/>
        <end position="257"/>
    </location>
</feature>
<feature type="region of interest" description="Disordered" evidence="14">
    <location>
        <begin position="822"/>
        <end position="923"/>
    </location>
</feature>
<dbReference type="FunFam" id="1.10.238.10:FF:000345">
    <property type="entry name" value="Mechanosensitive ion channel protein"/>
    <property type="match status" value="1"/>
</dbReference>
<keyword evidence="5 15" id="KW-0812">Transmembrane</keyword>
<keyword evidence="8 15" id="KW-1133">Transmembrane helix</keyword>
<dbReference type="Pfam" id="PF00924">
    <property type="entry name" value="MS_channel_2nd"/>
    <property type="match status" value="1"/>
</dbReference>
<dbReference type="PROSITE" id="PS50222">
    <property type="entry name" value="EF_HAND_2"/>
    <property type="match status" value="1"/>
</dbReference>
<dbReference type="GO" id="GO:0006874">
    <property type="term" value="P:intracellular calcium ion homeostasis"/>
    <property type="evidence" value="ECO:0007669"/>
    <property type="project" value="TreeGrafter"/>
</dbReference>
<dbReference type="Gene3D" id="1.10.238.10">
    <property type="entry name" value="EF-hand"/>
    <property type="match status" value="1"/>
</dbReference>
<dbReference type="GO" id="GO:0005262">
    <property type="term" value="F:calcium channel activity"/>
    <property type="evidence" value="ECO:0007669"/>
    <property type="project" value="UniProtKB-KW"/>
</dbReference>
<evidence type="ECO:0000256" key="3">
    <source>
        <dbReference type="ARBA" id="ARBA00022568"/>
    </source>
</evidence>
<feature type="transmembrane region" description="Helical" evidence="15">
    <location>
        <begin position="503"/>
        <end position="525"/>
    </location>
</feature>
<feature type="transmembrane region" description="Helical" evidence="15">
    <location>
        <begin position="158"/>
        <end position="179"/>
    </location>
</feature>
<dbReference type="InterPro" id="IPR016688">
    <property type="entry name" value="MscS-like_plants/fungi"/>
</dbReference>
<evidence type="ECO:0000256" key="11">
    <source>
        <dbReference type="ARBA" id="ARBA00023303"/>
    </source>
</evidence>
<evidence type="ECO:0000256" key="13">
    <source>
        <dbReference type="PIRNR" id="PIRNR017209"/>
    </source>
</evidence>
<keyword evidence="13" id="KW-0256">Endoplasmic reticulum</keyword>
<dbReference type="InterPro" id="IPR006685">
    <property type="entry name" value="MscS_channel_2nd"/>
</dbReference>
<keyword evidence="11" id="KW-0407">Ion channel</keyword>
<sequence length="923" mass="103486">MSTPVEELPAPKYPEKKNRTDDHSPTSDEGTYINEGSQDTHGNNHLTVDTSSADDLDRTALRSPSAQREQAKRLEDDLALLEAEKVASRSTHEDTESKGERNSISRSRSHRSQNVDEFDEATNPLHEKAAVYNPPESPNTNIARFVKKIHESSFIIRYLTYIVPLVLILLIPLLVGALAYPDANVGGVELLWFSVWLEIVWLTLWAGRIVAKCIPVVAGLLASIFTNNAKKWRDMAKQLELHATFFFWWLGIEVSFLPTMKNHHVDGNSATRSWENTVNKIIISIFVWTILNYIEKIIIQLIAISFHTRTYADRIEINKFQIGSLTKLYDFSRNKISVKDDEFEEKNDNSGSGTKTPLRYPLQYAGKAQRVAKGALNKVGDMAGAVAADFTGRKATNSTHPYQVILTLLRTTSGCQVLARRLYRTFVRDGFDTVFAGDLKEAFDNSEEAEAAFIMFDKDMNGDISMDELEAVCVEIGRERKAITASLKDLDSVVSRLDNVLEFFVVVISLIVFVSLISTSASGVLTSAGSSILALSWLFSATAQEFLQSIIFVFVKHPFDVGDRVTIYGNAGDAGLGDDYFVKQISLLYTEFKKMQGHVVQAPNSYLNGLFILNQRRSGALAEAIPIVIKYGTTLEQIDALRQRLLEFVRSEKREFQTNILTEMRAVTENFSVTLNVVFFYKSNWQNEGLRLQRRNKFICMLMVALQEIGIEGPRMNLQGARVDIPFHVTGFPPQVSSADHDSRPPPTPIYDMPENTGHSSSSAARHPSILRKGMNTAAARARGESIQSHKHVDFSLGMRDLSSGDVMGDVFETTSPRVDDVVRSSNREAAQRRILEEEEEEEAERQSRSSSSRARRPSNLSVPTQPGEGRRSTESQGTHSLSSISRNRFFRHRSSVSRERDDLAEQGRFDTSDIRSVSPSTR</sequence>
<dbReference type="PANTHER" id="PTHR31323:SF15">
    <property type="entry name" value="MECHANOSENSITIVE ION CHANNEL PROTEIN MSY1"/>
    <property type="match status" value="1"/>
</dbReference>
<keyword evidence="6" id="KW-0106">Calcium</keyword>
<evidence type="ECO:0000256" key="4">
    <source>
        <dbReference type="ARBA" id="ARBA00022673"/>
    </source>
</evidence>
<evidence type="ECO:0000256" key="5">
    <source>
        <dbReference type="ARBA" id="ARBA00022692"/>
    </source>
</evidence>
<dbReference type="EMBL" id="JZEE01000325">
    <property type="protein sequence ID" value="KJK66031.1"/>
    <property type="molecule type" value="Genomic_DNA"/>
</dbReference>
<evidence type="ECO:0000256" key="1">
    <source>
        <dbReference type="ARBA" id="ARBA00004127"/>
    </source>
</evidence>
<dbReference type="GO" id="GO:0005789">
    <property type="term" value="C:endoplasmic reticulum membrane"/>
    <property type="evidence" value="ECO:0007669"/>
    <property type="project" value="UniProtKB-SubCell"/>
</dbReference>
<gene>
    <name evidence="17" type="ORF">P875_00021826</name>
</gene>
<evidence type="ECO:0000256" key="12">
    <source>
        <dbReference type="ARBA" id="ARBA00036634"/>
    </source>
</evidence>
<dbReference type="AlphaFoldDB" id="A0A0F0IFU4"/>
<keyword evidence="3" id="KW-0109">Calcium transport</keyword>
<comment type="subcellular location">
    <subcellularLocation>
        <location evidence="1">Endomembrane system</location>
        <topology evidence="1">Multi-pass membrane protein</topology>
    </subcellularLocation>
    <subcellularLocation>
        <location evidence="13">Endoplasmic reticulum membrane</location>
    </subcellularLocation>
</comment>
<feature type="domain" description="EF-hand" evidence="16">
    <location>
        <begin position="444"/>
        <end position="479"/>
    </location>
</feature>
<evidence type="ECO:0000256" key="14">
    <source>
        <dbReference type="SAM" id="MobiDB-lite"/>
    </source>
</evidence>
<comment type="catalytic activity">
    <reaction evidence="12">
        <text>Ca(2+)(in) = Ca(2+)(out)</text>
        <dbReference type="Rhea" id="RHEA:29671"/>
        <dbReference type="ChEBI" id="CHEBI:29108"/>
    </reaction>
</comment>
<feature type="compositionally biased region" description="Polar residues" evidence="14">
    <location>
        <begin position="34"/>
        <end position="53"/>
    </location>
</feature>
<name>A0A0F0IFU4_ASPPU</name>
<evidence type="ECO:0000313" key="18">
    <source>
        <dbReference type="Proteomes" id="UP000033540"/>
    </source>
</evidence>
<evidence type="ECO:0000256" key="6">
    <source>
        <dbReference type="ARBA" id="ARBA00022837"/>
    </source>
</evidence>
<reference evidence="17 18" key="1">
    <citation type="submission" date="2015-02" db="EMBL/GenBank/DDBJ databases">
        <title>Draft genome sequence of Aspergillus parasiticus SU-1.</title>
        <authorList>
            <person name="Yu J."/>
            <person name="Fedorova N."/>
            <person name="Yin Y."/>
            <person name="Losada L."/>
            <person name="Zafar N."/>
            <person name="Taujale R."/>
            <person name="Ehrlich K.C."/>
            <person name="Bhatnagar D."/>
            <person name="Cleveland T.E."/>
            <person name="Bennett J.W."/>
            <person name="Nierman W.C."/>
        </authorList>
    </citation>
    <scope>NUCLEOTIDE SEQUENCE [LARGE SCALE GENOMIC DNA]</scope>
    <source>
        <strain evidence="18">ATCC 56775 / NRRL 5862 / SRRC 143 / SU-1</strain>
    </source>
</reference>
<dbReference type="OrthoDB" id="544685at2759"/>
<feature type="compositionally biased region" description="Basic and acidic residues" evidence="14">
    <location>
        <begin position="897"/>
        <end position="914"/>
    </location>
</feature>
<dbReference type="Proteomes" id="UP000033540">
    <property type="component" value="Unassembled WGS sequence"/>
</dbReference>
<dbReference type="InterPro" id="IPR058650">
    <property type="entry name" value="Msy1/2-like"/>
</dbReference>
<feature type="compositionally biased region" description="Polar residues" evidence="14">
    <location>
        <begin position="875"/>
        <end position="887"/>
    </location>
</feature>
<dbReference type="SUPFAM" id="SSF47473">
    <property type="entry name" value="EF-hand"/>
    <property type="match status" value="1"/>
</dbReference>
<evidence type="ECO:0000256" key="8">
    <source>
        <dbReference type="ARBA" id="ARBA00022989"/>
    </source>
</evidence>
<keyword evidence="7" id="KW-1278">Translocase</keyword>
<feature type="transmembrane region" description="Helical" evidence="15">
    <location>
        <begin position="277"/>
        <end position="294"/>
    </location>
</feature>
<evidence type="ECO:0000256" key="15">
    <source>
        <dbReference type="SAM" id="Phobius"/>
    </source>
</evidence>
<feature type="compositionally biased region" description="Basic and acidic residues" evidence="14">
    <location>
        <begin position="13"/>
        <end position="26"/>
    </location>
</feature>
<evidence type="ECO:0000256" key="9">
    <source>
        <dbReference type="ARBA" id="ARBA00023065"/>
    </source>
</evidence>
<proteinExistence type="inferred from homology"/>
<evidence type="ECO:0000259" key="16">
    <source>
        <dbReference type="PROSITE" id="PS50222"/>
    </source>
</evidence>
<keyword evidence="9" id="KW-0406">Ion transport</keyword>
<dbReference type="PANTHER" id="PTHR31323">
    <property type="entry name" value="MECHANOSENSITIVE ION CHANNEL PROTEIN MSY2"/>
    <property type="match status" value="1"/>
</dbReference>
<keyword evidence="4" id="KW-0107">Calcium channel</keyword>
<feature type="compositionally biased region" description="Basic and acidic residues" evidence="14">
    <location>
        <begin position="822"/>
        <end position="836"/>
    </location>
</feature>
<evidence type="ECO:0000313" key="17">
    <source>
        <dbReference type="EMBL" id="KJK66031.1"/>
    </source>
</evidence>
<keyword evidence="10 13" id="KW-0472">Membrane</keyword>
<protein>
    <recommendedName>
        <fullName evidence="13">Mechanosensitive ion channel protein</fullName>
    </recommendedName>
</protein>
<evidence type="ECO:0000256" key="7">
    <source>
        <dbReference type="ARBA" id="ARBA00022967"/>
    </source>
</evidence>
<dbReference type="InterPro" id="IPR023408">
    <property type="entry name" value="MscS_beta-dom_sf"/>
</dbReference>
<dbReference type="PIRSF" id="PIRSF017209">
    <property type="entry name" value="Memb_At2g17000_prd"/>
    <property type="match status" value="1"/>
</dbReference>
<feature type="transmembrane region" description="Helical" evidence="15">
    <location>
        <begin position="199"/>
        <end position="227"/>
    </location>
</feature>
<feature type="region of interest" description="Disordered" evidence="14">
    <location>
        <begin position="734"/>
        <end position="769"/>
    </location>
</feature>
<organism evidence="17 18">
    <name type="scientific">Aspergillus parasiticus (strain ATCC 56775 / NRRL 5862 / SRRC 143 / SU-1)</name>
    <dbReference type="NCBI Taxonomy" id="1403190"/>
    <lineage>
        <taxon>Eukaryota</taxon>
        <taxon>Fungi</taxon>
        <taxon>Dikarya</taxon>
        <taxon>Ascomycota</taxon>
        <taxon>Pezizomycotina</taxon>
        <taxon>Eurotiomycetes</taxon>
        <taxon>Eurotiomycetidae</taxon>
        <taxon>Eurotiales</taxon>
        <taxon>Aspergillaceae</taxon>
        <taxon>Aspergillus</taxon>
        <taxon>Aspergillus subgen. Circumdati</taxon>
    </lineage>
</organism>
<accession>A0A0F0IFU4</accession>
<feature type="region of interest" description="Disordered" evidence="14">
    <location>
        <begin position="1"/>
        <end position="118"/>
    </location>
</feature>
<dbReference type="InterPro" id="IPR018247">
    <property type="entry name" value="EF_Hand_1_Ca_BS"/>
</dbReference>
<dbReference type="SUPFAM" id="SSF50182">
    <property type="entry name" value="Sm-like ribonucleoproteins"/>
    <property type="match status" value="1"/>
</dbReference>
<dbReference type="Gene3D" id="2.30.30.60">
    <property type="match status" value="1"/>
</dbReference>
<dbReference type="InterPro" id="IPR002048">
    <property type="entry name" value="EF_hand_dom"/>
</dbReference>
<dbReference type="PROSITE" id="PS00018">
    <property type="entry name" value="EF_HAND_1"/>
    <property type="match status" value="1"/>
</dbReference>
<comment type="similarity">
    <text evidence="2 13">Belongs to the MscS (TC 1.A.23) family.</text>
</comment>
<evidence type="ECO:0000256" key="2">
    <source>
        <dbReference type="ARBA" id="ARBA00008017"/>
    </source>
</evidence>
<dbReference type="InterPro" id="IPR010920">
    <property type="entry name" value="LSM_dom_sf"/>
</dbReference>
<comment type="caution">
    <text evidence="17">The sequence shown here is derived from an EMBL/GenBank/DDBJ whole genome shotgun (WGS) entry which is preliminary data.</text>
</comment>
<dbReference type="GO" id="GO:0005509">
    <property type="term" value="F:calcium ion binding"/>
    <property type="evidence" value="ECO:0007669"/>
    <property type="project" value="InterPro"/>
</dbReference>
<keyword evidence="3" id="KW-0813">Transport</keyword>
<dbReference type="InterPro" id="IPR011992">
    <property type="entry name" value="EF-hand-dom_pair"/>
</dbReference>
<dbReference type="Pfam" id="PF25886">
    <property type="entry name" value="Msy1"/>
    <property type="match status" value="1"/>
</dbReference>
<evidence type="ECO:0000256" key="10">
    <source>
        <dbReference type="ARBA" id="ARBA00023136"/>
    </source>
</evidence>